<feature type="region of interest" description="Disordered" evidence="1">
    <location>
        <begin position="320"/>
        <end position="362"/>
    </location>
</feature>
<name>A0A5C5WVS0_9BACT</name>
<dbReference type="EMBL" id="SJPI01000001">
    <property type="protein sequence ID" value="TWT55054.1"/>
    <property type="molecule type" value="Genomic_DNA"/>
</dbReference>
<dbReference type="OrthoDB" id="247135at2"/>
<dbReference type="AlphaFoldDB" id="A0A5C5WVS0"/>
<sequence>MNLRFSPVFQSQSIFAIAFFSTLVVISGCGQPAEVAQDEPSPTVDQAAEEVTATPTKRMLPKPQPVGSSVDSPDDGSSETSVDMPEESGDDAPSVSISDPLTDEEQKTPLDDYVGPDEIAAKAFGSPPNAIQMTKTNLWIDRKKGLVYADGYVAMNEGPLEMFACPQGTKEHESVVATIAKANEVHAALLAIDAQPGTPVAYHPDFVPATGQKIRVWVCYLDQDKKFQVTDARQWIRKVGTDDVMDVEWVFGGSSVWKDPRDGRNYYQADAGDLICVSNFTTAMMDVPVSSSADAGSLLYEPFTSRIPERGTPVRLVLEPIAVPSDDDAAKNSDKVADGDGDDSAGNSTSLQPPTEEVLGNQ</sequence>
<dbReference type="Proteomes" id="UP000316598">
    <property type="component" value="Unassembled WGS sequence"/>
</dbReference>
<feature type="region of interest" description="Disordered" evidence="1">
    <location>
        <begin position="33"/>
        <end position="113"/>
    </location>
</feature>
<dbReference type="InterPro" id="IPR047750">
    <property type="entry name" value="YdjY-like"/>
</dbReference>
<evidence type="ECO:0000313" key="2">
    <source>
        <dbReference type="EMBL" id="TWT55054.1"/>
    </source>
</evidence>
<comment type="caution">
    <text evidence="2">The sequence shown here is derived from an EMBL/GenBank/DDBJ whole genome shotgun (WGS) entry which is preliminary data.</text>
</comment>
<organism evidence="2 3">
    <name type="scientific">Rubripirellula amarantea</name>
    <dbReference type="NCBI Taxonomy" id="2527999"/>
    <lineage>
        <taxon>Bacteria</taxon>
        <taxon>Pseudomonadati</taxon>
        <taxon>Planctomycetota</taxon>
        <taxon>Planctomycetia</taxon>
        <taxon>Pirellulales</taxon>
        <taxon>Pirellulaceae</taxon>
        <taxon>Rubripirellula</taxon>
    </lineage>
</organism>
<accession>A0A5C5WVS0</accession>
<feature type="compositionally biased region" description="Basic and acidic residues" evidence="1">
    <location>
        <begin position="328"/>
        <end position="338"/>
    </location>
</feature>
<reference evidence="2 3" key="1">
    <citation type="submission" date="2019-02" db="EMBL/GenBank/DDBJ databases">
        <title>Deep-cultivation of Planctomycetes and their phenomic and genomic characterization uncovers novel biology.</title>
        <authorList>
            <person name="Wiegand S."/>
            <person name="Jogler M."/>
            <person name="Boedeker C."/>
            <person name="Pinto D."/>
            <person name="Vollmers J."/>
            <person name="Rivas-Marin E."/>
            <person name="Kohn T."/>
            <person name="Peeters S.H."/>
            <person name="Heuer A."/>
            <person name="Rast P."/>
            <person name="Oberbeckmann S."/>
            <person name="Bunk B."/>
            <person name="Jeske O."/>
            <person name="Meyerdierks A."/>
            <person name="Storesund J.E."/>
            <person name="Kallscheuer N."/>
            <person name="Luecker S."/>
            <person name="Lage O.M."/>
            <person name="Pohl T."/>
            <person name="Merkel B.J."/>
            <person name="Hornburger P."/>
            <person name="Mueller R.-W."/>
            <person name="Bruemmer F."/>
            <person name="Labrenz M."/>
            <person name="Spormann A.M."/>
            <person name="Op Den Camp H."/>
            <person name="Overmann J."/>
            <person name="Amann R."/>
            <person name="Jetten M.S.M."/>
            <person name="Mascher T."/>
            <person name="Medema M.H."/>
            <person name="Devos D.P."/>
            <person name="Kaster A.-K."/>
            <person name="Ovreas L."/>
            <person name="Rohde M."/>
            <person name="Galperin M.Y."/>
            <person name="Jogler C."/>
        </authorList>
    </citation>
    <scope>NUCLEOTIDE SEQUENCE [LARGE SCALE GENOMIC DNA]</scope>
    <source>
        <strain evidence="2 3">Pla22</strain>
    </source>
</reference>
<evidence type="ECO:0000256" key="1">
    <source>
        <dbReference type="SAM" id="MobiDB-lite"/>
    </source>
</evidence>
<protein>
    <submittedName>
        <fullName evidence="2">Uncharacterized protein</fullName>
    </submittedName>
</protein>
<gene>
    <name evidence="2" type="ORF">Pla22_27080</name>
</gene>
<evidence type="ECO:0000313" key="3">
    <source>
        <dbReference type="Proteomes" id="UP000316598"/>
    </source>
</evidence>
<keyword evidence="3" id="KW-1185">Reference proteome</keyword>
<proteinExistence type="predicted"/>
<dbReference type="RefSeq" id="WP_146514994.1">
    <property type="nucleotide sequence ID" value="NZ_SJPI01000001.1"/>
</dbReference>
<dbReference type="PROSITE" id="PS51257">
    <property type="entry name" value="PROKAR_LIPOPROTEIN"/>
    <property type="match status" value="1"/>
</dbReference>
<dbReference type="NCBIfam" id="NF040466">
    <property type="entry name" value="ydjY_domain"/>
    <property type="match status" value="1"/>
</dbReference>